<evidence type="ECO:0000313" key="3">
    <source>
        <dbReference type="EMBL" id="GGO00114.1"/>
    </source>
</evidence>
<keyword evidence="4" id="KW-1185">Reference proteome</keyword>
<protein>
    <recommendedName>
        <fullName evidence="2">DUF4142 domain-containing protein</fullName>
    </recommendedName>
</protein>
<keyword evidence="1" id="KW-0732">Signal</keyword>
<dbReference type="Gene3D" id="1.20.1260.10">
    <property type="match status" value="1"/>
</dbReference>
<organism evidence="3 4">
    <name type="scientific">Microbispora bryophytorum</name>
    <dbReference type="NCBI Taxonomy" id="1460882"/>
    <lineage>
        <taxon>Bacteria</taxon>
        <taxon>Bacillati</taxon>
        <taxon>Actinomycetota</taxon>
        <taxon>Actinomycetes</taxon>
        <taxon>Streptosporangiales</taxon>
        <taxon>Streptosporangiaceae</taxon>
        <taxon>Microbispora</taxon>
    </lineage>
</organism>
<proteinExistence type="predicted"/>
<dbReference type="Pfam" id="PF13628">
    <property type="entry name" value="DUF4142"/>
    <property type="match status" value="1"/>
</dbReference>
<dbReference type="Proteomes" id="UP000653480">
    <property type="component" value="Unassembled WGS sequence"/>
</dbReference>
<dbReference type="OrthoDB" id="4567117at2"/>
<gene>
    <name evidence="3" type="ORF">GCM10011574_06440</name>
</gene>
<dbReference type="PANTHER" id="PTHR38593:SF1">
    <property type="entry name" value="BLR2558 PROTEIN"/>
    <property type="match status" value="1"/>
</dbReference>
<accession>A0A8H9LE54</accession>
<dbReference type="EMBL" id="BMMN01000001">
    <property type="protein sequence ID" value="GGO00114.1"/>
    <property type="molecule type" value="Genomic_DNA"/>
</dbReference>
<feature type="signal peptide" evidence="1">
    <location>
        <begin position="1"/>
        <end position="28"/>
    </location>
</feature>
<reference evidence="3" key="1">
    <citation type="journal article" date="2014" name="Int. J. Syst. Evol. Microbiol.">
        <title>Complete genome sequence of Corynebacterium casei LMG S-19264T (=DSM 44701T), isolated from a smear-ripened cheese.</title>
        <authorList>
            <consortium name="US DOE Joint Genome Institute (JGI-PGF)"/>
            <person name="Walter F."/>
            <person name="Albersmeier A."/>
            <person name="Kalinowski J."/>
            <person name="Ruckert C."/>
        </authorList>
    </citation>
    <scope>NUCLEOTIDE SEQUENCE</scope>
    <source>
        <strain evidence="3">CGMCC 4.7138</strain>
    </source>
</reference>
<dbReference type="AlphaFoldDB" id="A0A8H9LE54"/>
<feature type="chain" id="PRO_5034707794" description="DUF4142 domain-containing protein" evidence="1">
    <location>
        <begin position="29"/>
        <end position="175"/>
    </location>
</feature>
<reference evidence="3" key="2">
    <citation type="submission" date="2020-09" db="EMBL/GenBank/DDBJ databases">
        <authorList>
            <person name="Sun Q."/>
            <person name="Zhou Y."/>
        </authorList>
    </citation>
    <scope>NUCLEOTIDE SEQUENCE</scope>
    <source>
        <strain evidence="3">CGMCC 4.7138</strain>
    </source>
</reference>
<dbReference type="PANTHER" id="PTHR38593">
    <property type="entry name" value="BLR2558 PROTEIN"/>
    <property type="match status" value="1"/>
</dbReference>
<name>A0A8H9LE54_9ACTN</name>
<sequence>MLRWLIVLVAALAAALVAALSGVTAGYAAPPHVSDQDKAFLIGAHQDNLAEIQGGQLAERQAGKQSVRDAGKKFVEDHTSLDEQLKRVAEKLSVDLPSRPSEEQQAELRRFAAKGGTEFDRAWIDAQVKDHRDTLNFLDKEISTGSSPDVKNLAHDAKPVVREHLNLVESIQSGE</sequence>
<dbReference type="RefSeq" id="WP_142567860.1">
    <property type="nucleotide sequence ID" value="NZ_BMMN01000001.1"/>
</dbReference>
<evidence type="ECO:0000259" key="2">
    <source>
        <dbReference type="Pfam" id="PF13628"/>
    </source>
</evidence>
<dbReference type="InterPro" id="IPR012347">
    <property type="entry name" value="Ferritin-like"/>
</dbReference>
<evidence type="ECO:0000313" key="4">
    <source>
        <dbReference type="Proteomes" id="UP000653480"/>
    </source>
</evidence>
<feature type="domain" description="DUF4142" evidence="2">
    <location>
        <begin position="36"/>
        <end position="170"/>
    </location>
</feature>
<comment type="caution">
    <text evidence="3">The sequence shown here is derived from an EMBL/GenBank/DDBJ whole genome shotgun (WGS) entry which is preliminary data.</text>
</comment>
<evidence type="ECO:0000256" key="1">
    <source>
        <dbReference type="SAM" id="SignalP"/>
    </source>
</evidence>
<dbReference type="InterPro" id="IPR025419">
    <property type="entry name" value="DUF4142"/>
</dbReference>